<dbReference type="PANTHER" id="PTHR43289">
    <property type="entry name" value="MITOGEN-ACTIVATED PROTEIN KINASE KINASE KINASE 20-RELATED"/>
    <property type="match status" value="1"/>
</dbReference>
<dbReference type="PROSITE" id="PS50011">
    <property type="entry name" value="PROTEIN_KINASE_DOM"/>
    <property type="match status" value="1"/>
</dbReference>
<feature type="domain" description="Protein kinase" evidence="10">
    <location>
        <begin position="11"/>
        <end position="273"/>
    </location>
</feature>
<dbReference type="PANTHER" id="PTHR43289:SF6">
    <property type="entry name" value="SERINE_THREONINE-PROTEIN KINASE NEKL-3"/>
    <property type="match status" value="1"/>
</dbReference>
<dbReference type="Gene3D" id="3.30.200.20">
    <property type="entry name" value="Phosphorylase Kinase, domain 1"/>
    <property type="match status" value="1"/>
</dbReference>
<dbReference type="RefSeq" id="WP_378560408.1">
    <property type="nucleotide sequence ID" value="NZ_JBHSDL010000014.1"/>
</dbReference>
<dbReference type="SUPFAM" id="SSF56112">
    <property type="entry name" value="Protein kinase-like (PK-like)"/>
    <property type="match status" value="1"/>
</dbReference>
<dbReference type="SMART" id="SM00220">
    <property type="entry name" value="S_TKc"/>
    <property type="match status" value="1"/>
</dbReference>
<dbReference type="EC" id="2.7.11.1" evidence="1"/>
<evidence type="ECO:0000256" key="7">
    <source>
        <dbReference type="PROSITE-ProRule" id="PRU10141"/>
    </source>
</evidence>
<feature type="region of interest" description="Disordered" evidence="8">
    <location>
        <begin position="325"/>
        <end position="358"/>
    </location>
</feature>
<name>A0ABV8VJM9_9NOCA</name>
<dbReference type="InterPro" id="IPR017441">
    <property type="entry name" value="Protein_kinase_ATP_BS"/>
</dbReference>
<keyword evidence="2" id="KW-0723">Serine/threonine-protein kinase</keyword>
<comment type="caution">
    <text evidence="11">The sequence shown here is derived from an EMBL/GenBank/DDBJ whole genome shotgun (WGS) entry which is preliminary data.</text>
</comment>
<evidence type="ECO:0000256" key="8">
    <source>
        <dbReference type="SAM" id="MobiDB-lite"/>
    </source>
</evidence>
<evidence type="ECO:0000313" key="12">
    <source>
        <dbReference type="Proteomes" id="UP001595844"/>
    </source>
</evidence>
<evidence type="ECO:0000313" key="11">
    <source>
        <dbReference type="EMBL" id="MFC4374793.1"/>
    </source>
</evidence>
<feature type="binding site" evidence="7">
    <location>
        <position position="40"/>
    </location>
    <ligand>
        <name>ATP</name>
        <dbReference type="ChEBI" id="CHEBI:30616"/>
    </ligand>
</feature>
<gene>
    <name evidence="11" type="ORF">ACFO5K_11850</name>
</gene>
<dbReference type="CDD" id="cd14014">
    <property type="entry name" value="STKc_PknB_like"/>
    <property type="match status" value="1"/>
</dbReference>
<dbReference type="Proteomes" id="UP001595844">
    <property type="component" value="Unassembled WGS sequence"/>
</dbReference>
<dbReference type="Gene3D" id="1.10.510.10">
    <property type="entry name" value="Transferase(Phosphotransferase) domain 1"/>
    <property type="match status" value="1"/>
</dbReference>
<keyword evidence="9" id="KW-0472">Membrane</keyword>
<protein>
    <recommendedName>
        <fullName evidence="1">non-specific serine/threonine protein kinase</fullName>
        <ecNumber evidence="1">2.7.11.1</ecNumber>
    </recommendedName>
</protein>
<evidence type="ECO:0000259" key="10">
    <source>
        <dbReference type="PROSITE" id="PS50011"/>
    </source>
</evidence>
<evidence type="ECO:0000256" key="4">
    <source>
        <dbReference type="ARBA" id="ARBA00022741"/>
    </source>
</evidence>
<evidence type="ECO:0000256" key="3">
    <source>
        <dbReference type="ARBA" id="ARBA00022679"/>
    </source>
</evidence>
<dbReference type="EMBL" id="JBHSDL010000014">
    <property type="protein sequence ID" value="MFC4374793.1"/>
    <property type="molecule type" value="Genomic_DNA"/>
</dbReference>
<dbReference type="InterPro" id="IPR008271">
    <property type="entry name" value="Ser/Thr_kinase_AS"/>
</dbReference>
<accession>A0ABV8VJM9</accession>
<keyword evidence="3" id="KW-0808">Transferase</keyword>
<dbReference type="GO" id="GO:0016301">
    <property type="term" value="F:kinase activity"/>
    <property type="evidence" value="ECO:0007669"/>
    <property type="project" value="UniProtKB-KW"/>
</dbReference>
<evidence type="ECO:0000256" key="5">
    <source>
        <dbReference type="ARBA" id="ARBA00022777"/>
    </source>
</evidence>
<dbReference type="InterPro" id="IPR011009">
    <property type="entry name" value="Kinase-like_dom_sf"/>
</dbReference>
<evidence type="ECO:0000256" key="6">
    <source>
        <dbReference type="ARBA" id="ARBA00022840"/>
    </source>
</evidence>
<keyword evidence="12" id="KW-1185">Reference proteome</keyword>
<sequence length="391" mass="41660">MVSDGTVFAGYTIDRQLGRGGMGSVYLARHPRLPRWTALKLLNQELFSDKEIRARFEREADLVAQLDHPNIVTVFDRGVEDDQLWISMQYIDGIDASMLDPATLPPDRALQIIGETAAALDYAHRAGVLHRDVKPANILLARSQSQERVYLTDFGIARLRDDSGHLTETGSFTATLAYAAPEQLTGVALDHRADQYSLACTLYTLLTGSAPYESASPAAVITGHLQSPPPPVSPRRAGLAPNLDAVMARALAKRPADRFSSCEEFVAAAQRALRTGTTGARPIARPPSGAHGQPFVAMQPMRPVHVPGTPAHPIGAAPMAARTPAQAPMPAHPQMPPRAGAPMGLPQPGMHPPMPGPAPSGQGWGSIFGVYLGLFAGVIVIAVLIAVLSNM</sequence>
<feature type="transmembrane region" description="Helical" evidence="9">
    <location>
        <begin position="364"/>
        <end position="388"/>
    </location>
</feature>
<evidence type="ECO:0000256" key="9">
    <source>
        <dbReference type="SAM" id="Phobius"/>
    </source>
</evidence>
<evidence type="ECO:0000256" key="2">
    <source>
        <dbReference type="ARBA" id="ARBA00022527"/>
    </source>
</evidence>
<keyword evidence="5 11" id="KW-0418">Kinase</keyword>
<evidence type="ECO:0000256" key="1">
    <source>
        <dbReference type="ARBA" id="ARBA00012513"/>
    </source>
</evidence>
<dbReference type="PROSITE" id="PS00107">
    <property type="entry name" value="PROTEIN_KINASE_ATP"/>
    <property type="match status" value="1"/>
</dbReference>
<dbReference type="Pfam" id="PF00069">
    <property type="entry name" value="Pkinase"/>
    <property type="match status" value="1"/>
</dbReference>
<proteinExistence type="predicted"/>
<keyword evidence="6 7" id="KW-0067">ATP-binding</keyword>
<keyword evidence="9" id="KW-0812">Transmembrane</keyword>
<feature type="compositionally biased region" description="Pro residues" evidence="8">
    <location>
        <begin position="349"/>
        <end position="358"/>
    </location>
</feature>
<dbReference type="PROSITE" id="PS00108">
    <property type="entry name" value="PROTEIN_KINASE_ST"/>
    <property type="match status" value="1"/>
</dbReference>
<reference evidence="12" key="1">
    <citation type="journal article" date="2019" name="Int. J. Syst. Evol. Microbiol.">
        <title>The Global Catalogue of Microorganisms (GCM) 10K type strain sequencing project: providing services to taxonomists for standard genome sequencing and annotation.</title>
        <authorList>
            <consortium name="The Broad Institute Genomics Platform"/>
            <consortium name="The Broad Institute Genome Sequencing Center for Infectious Disease"/>
            <person name="Wu L."/>
            <person name="Ma J."/>
        </authorList>
    </citation>
    <scope>NUCLEOTIDE SEQUENCE [LARGE SCALE GENOMIC DNA]</scope>
    <source>
        <strain evidence="12">IBRC-M 10490</strain>
    </source>
</reference>
<dbReference type="InterPro" id="IPR000719">
    <property type="entry name" value="Prot_kinase_dom"/>
</dbReference>
<keyword evidence="9" id="KW-1133">Transmembrane helix</keyword>
<organism evidence="11 12">
    <name type="scientific">Nocardia halotolerans</name>
    <dbReference type="NCBI Taxonomy" id="1755878"/>
    <lineage>
        <taxon>Bacteria</taxon>
        <taxon>Bacillati</taxon>
        <taxon>Actinomycetota</taxon>
        <taxon>Actinomycetes</taxon>
        <taxon>Mycobacteriales</taxon>
        <taxon>Nocardiaceae</taxon>
        <taxon>Nocardia</taxon>
    </lineage>
</organism>
<keyword evidence="4 7" id="KW-0547">Nucleotide-binding</keyword>